<dbReference type="Proteomes" id="UP000217944">
    <property type="component" value="Unassembled WGS sequence"/>
</dbReference>
<protein>
    <submittedName>
        <fullName evidence="1">Uncharacterized protein</fullName>
    </submittedName>
</protein>
<proteinExistence type="predicted"/>
<evidence type="ECO:0000313" key="1">
    <source>
        <dbReference type="EMBL" id="GAX86743.1"/>
    </source>
</evidence>
<gene>
    <name evidence="1" type="ORF">LNAT_P0038</name>
</gene>
<dbReference type="OrthoDB" id="5373155at2"/>
<accession>A0A292YB47</accession>
<dbReference type="EMBL" id="BDME01000001">
    <property type="protein sequence ID" value="GAX86743.1"/>
    <property type="molecule type" value="Genomic_DNA"/>
</dbReference>
<dbReference type="AlphaFoldDB" id="A0A292YB47"/>
<name>A0A292YB47_9BACT</name>
<evidence type="ECO:0000313" key="2">
    <source>
        <dbReference type="Proteomes" id="UP000217944"/>
    </source>
</evidence>
<comment type="caution">
    <text evidence="1">The sequence shown here is derived from an EMBL/GenBank/DDBJ whole genome shotgun (WGS) entry which is preliminary data.</text>
</comment>
<keyword evidence="2" id="KW-1185">Reference proteome</keyword>
<dbReference type="RefSeq" id="WP_096257917.1">
    <property type="nucleotide sequence ID" value="NZ_BDME01000001.1"/>
</dbReference>
<reference evidence="1 2" key="1">
    <citation type="journal article" date="2017" name="Syst. Appl. Microbiol.">
        <title>Lebetimonas natsushimae sp. nov., a novel strictly anaerobic, moderately thermophilic chemoautotroph isolated from a deep-sea hydrothermal vent polychaete nest in the Mid-Okinawa Trough.</title>
        <authorList>
            <person name="Nagata R."/>
            <person name="Takaki Y."/>
            <person name="Tame A."/>
            <person name="Nunoura T."/>
            <person name="Muto H."/>
            <person name="Mino S."/>
            <person name="Sawayama S."/>
            <person name="Takai K."/>
            <person name="Nakagawa S."/>
        </authorList>
    </citation>
    <scope>NUCLEOTIDE SEQUENCE [LARGE SCALE GENOMIC DNA]</scope>
    <source>
        <strain evidence="1 2">HS1857</strain>
    </source>
</reference>
<organism evidence="1 2">
    <name type="scientific">Lebetimonas natsushimae</name>
    <dbReference type="NCBI Taxonomy" id="1936991"/>
    <lineage>
        <taxon>Bacteria</taxon>
        <taxon>Pseudomonadati</taxon>
        <taxon>Campylobacterota</taxon>
        <taxon>Epsilonproteobacteria</taxon>
        <taxon>Nautiliales</taxon>
        <taxon>Nautiliaceae</taxon>
        <taxon>Lebetimonas</taxon>
    </lineage>
</organism>
<sequence length="75" mass="8298">MKKVIPIAEFPLAHTKEGVISITHIEEPYGEGSKPVVSIGISINGEKPDWKAHIPYENIDDVISALKVAKEKFKD</sequence>